<evidence type="ECO:0000313" key="7">
    <source>
        <dbReference type="EMBL" id="ADH99358.1"/>
    </source>
</evidence>
<evidence type="ECO:0000259" key="6">
    <source>
        <dbReference type="PROSITE" id="PS50192"/>
    </source>
</evidence>
<dbReference type="PROSITE" id="PS50111">
    <property type="entry name" value="CHEMOTAXIS_TRANSDUC_2"/>
    <property type="match status" value="1"/>
</dbReference>
<protein>
    <submittedName>
        <fullName evidence="7">Methyl-accepting chemotaxis sensory transducer</fullName>
    </submittedName>
</protein>
<dbReference type="eggNOG" id="COG0840">
    <property type="taxonomic scope" value="Bacteria"/>
</dbReference>
<dbReference type="AlphaFoldDB" id="D6XU72"/>
<evidence type="ECO:0000256" key="3">
    <source>
        <dbReference type="PROSITE-ProRule" id="PRU00284"/>
    </source>
</evidence>
<dbReference type="Proteomes" id="UP000000271">
    <property type="component" value="Chromosome"/>
</dbReference>
<keyword evidence="1" id="KW-0145">Chemotaxis</keyword>
<dbReference type="PANTHER" id="PTHR43531">
    <property type="entry name" value="PROTEIN ICFG"/>
    <property type="match status" value="1"/>
</dbReference>
<keyword evidence="8" id="KW-1185">Reference proteome</keyword>
<feature type="coiled-coil region" evidence="4">
    <location>
        <begin position="142"/>
        <end position="169"/>
    </location>
</feature>
<accession>D6XU72</accession>
<dbReference type="OrthoDB" id="9792148at2"/>
<dbReference type="SUPFAM" id="SSF58104">
    <property type="entry name" value="Methyl-accepting chemotaxis protein (MCP) signaling domain"/>
    <property type="match status" value="1"/>
</dbReference>
<comment type="similarity">
    <text evidence="2">Belongs to the methyl-accepting chemotaxis (MCP) protein family.</text>
</comment>
<dbReference type="GO" id="GO:0006935">
    <property type="term" value="P:chemotaxis"/>
    <property type="evidence" value="ECO:0007669"/>
    <property type="project" value="UniProtKB-KW"/>
</dbReference>
<evidence type="ECO:0000256" key="2">
    <source>
        <dbReference type="ARBA" id="ARBA00029447"/>
    </source>
</evidence>
<evidence type="ECO:0000313" key="8">
    <source>
        <dbReference type="Proteomes" id="UP000000271"/>
    </source>
</evidence>
<keyword evidence="4" id="KW-0175">Coiled coil</keyword>
<dbReference type="Gene3D" id="1.10.287.950">
    <property type="entry name" value="Methyl-accepting chemotaxis protein"/>
    <property type="match status" value="1"/>
</dbReference>
<gene>
    <name evidence="7" type="ordered locus">Bsel_1852</name>
</gene>
<feature type="coiled-coil region" evidence="4">
    <location>
        <begin position="226"/>
        <end position="295"/>
    </location>
</feature>
<organism evidence="7 8">
    <name type="scientific">Bacillus selenitireducens (strain ATCC 700615 / DSM 15326 / MLS10)</name>
    <dbReference type="NCBI Taxonomy" id="439292"/>
    <lineage>
        <taxon>Bacteria</taxon>
        <taxon>Bacillati</taxon>
        <taxon>Bacillota</taxon>
        <taxon>Bacilli</taxon>
        <taxon>Bacillales</taxon>
        <taxon>Bacillaceae</taxon>
        <taxon>Salisediminibacterium</taxon>
    </lineage>
</organism>
<dbReference type="GO" id="GO:0004888">
    <property type="term" value="F:transmembrane signaling receptor activity"/>
    <property type="evidence" value="ECO:0007669"/>
    <property type="project" value="TreeGrafter"/>
</dbReference>
<dbReference type="KEGG" id="bse:Bsel_1852"/>
<dbReference type="Pfam" id="PF05651">
    <property type="entry name" value="Diacid_rec"/>
    <property type="match status" value="1"/>
</dbReference>
<feature type="domain" description="T-SNARE coiled-coil homology" evidence="6">
    <location>
        <begin position="230"/>
        <end position="292"/>
    </location>
</feature>
<dbReference type="PROSITE" id="PS50192">
    <property type="entry name" value="T_SNARE"/>
    <property type="match status" value="1"/>
</dbReference>
<dbReference type="EMBL" id="CP001791">
    <property type="protein sequence ID" value="ADH99358.1"/>
    <property type="molecule type" value="Genomic_DNA"/>
</dbReference>
<name>D6XU72_BACIE</name>
<dbReference type="InterPro" id="IPR004089">
    <property type="entry name" value="MCPsignal_dom"/>
</dbReference>
<dbReference type="InterPro" id="IPR051310">
    <property type="entry name" value="MCP_chemotaxis"/>
</dbReference>
<dbReference type="InterPro" id="IPR008599">
    <property type="entry name" value="Diacid_rec"/>
</dbReference>
<dbReference type="STRING" id="439292.Bsel_1852"/>
<feature type="domain" description="Methyl-accepting transducer" evidence="5">
    <location>
        <begin position="135"/>
        <end position="297"/>
    </location>
</feature>
<dbReference type="SMART" id="SM00283">
    <property type="entry name" value="MA"/>
    <property type="match status" value="1"/>
</dbReference>
<dbReference type="InterPro" id="IPR000727">
    <property type="entry name" value="T_SNARE_dom"/>
</dbReference>
<dbReference type="GO" id="GO:0005886">
    <property type="term" value="C:plasma membrane"/>
    <property type="evidence" value="ECO:0007669"/>
    <property type="project" value="TreeGrafter"/>
</dbReference>
<keyword evidence="3" id="KW-0807">Transducer</keyword>
<evidence type="ECO:0000256" key="4">
    <source>
        <dbReference type="SAM" id="Coils"/>
    </source>
</evidence>
<dbReference type="HOGENOM" id="CLU_084781_0_0_9"/>
<reference evidence="7" key="1">
    <citation type="submission" date="2009-10" db="EMBL/GenBank/DDBJ databases">
        <title>Complete sequence of Bacillus selenitireducens MLS10.</title>
        <authorList>
            <consortium name="US DOE Joint Genome Institute"/>
            <person name="Lucas S."/>
            <person name="Copeland A."/>
            <person name="Lapidus A."/>
            <person name="Glavina del Rio T."/>
            <person name="Dalin E."/>
            <person name="Tice H."/>
            <person name="Bruce D."/>
            <person name="Goodwin L."/>
            <person name="Pitluck S."/>
            <person name="Sims D."/>
            <person name="Brettin T."/>
            <person name="Detter J.C."/>
            <person name="Han C."/>
            <person name="Larimer F."/>
            <person name="Land M."/>
            <person name="Hauser L."/>
            <person name="Kyrpides N."/>
            <person name="Ovchinnikova G."/>
            <person name="Stolz J."/>
        </authorList>
    </citation>
    <scope>NUCLEOTIDE SEQUENCE [LARGE SCALE GENOMIC DNA]</scope>
    <source>
        <strain evidence="7">MLS10</strain>
    </source>
</reference>
<dbReference type="GO" id="GO:0007165">
    <property type="term" value="P:signal transduction"/>
    <property type="evidence" value="ECO:0007669"/>
    <property type="project" value="UniProtKB-KW"/>
</dbReference>
<evidence type="ECO:0000259" key="5">
    <source>
        <dbReference type="PROSITE" id="PS50111"/>
    </source>
</evidence>
<sequence>MRGDENVSESLLTSAFAQEICQIVSEETGYHLIFVNEEGYIFAANIKSRIGDFHKVGKEVMDGTIDEGVVTVEMAEEYQQQFGKDAPKAGINLPVIYKGERIANLGVSGDPDEIRPVLGLISRTITLWLENRELVTDMSSTIQGINDKLNKMMEKIANLTEKAQELANSSRNTRSTTSDSIQKVKNMEEVLGMIKTIGSQSQILGLNAGIEAARAGEAGKGFVVVAQEIRKLAARSEESVEKVNANLGEIQDVFGNIAEQVDHNGHFIEDQAESMTEIESMIREVEESMTSLIQRTE</sequence>
<dbReference type="PANTHER" id="PTHR43531:SF11">
    <property type="entry name" value="METHYL-ACCEPTING CHEMOTAXIS PROTEIN 3"/>
    <property type="match status" value="1"/>
</dbReference>
<dbReference type="Pfam" id="PF00015">
    <property type="entry name" value="MCPsignal"/>
    <property type="match status" value="1"/>
</dbReference>
<proteinExistence type="inferred from homology"/>
<evidence type="ECO:0000256" key="1">
    <source>
        <dbReference type="ARBA" id="ARBA00022500"/>
    </source>
</evidence>